<reference evidence="3" key="2">
    <citation type="submission" date="2025-09" db="UniProtKB">
        <authorList>
            <consortium name="Ensembl"/>
        </authorList>
    </citation>
    <scope>IDENTIFICATION</scope>
</reference>
<keyword evidence="4" id="KW-1185">Reference proteome</keyword>
<sequence>MEESVSLLERDHSLCVVLPEGLKKNITVHGSKPVMDVLVMLCVSYRLNLPDYTVEFLSPNKNNISFKPNSPIGSLEAEQIVLKPKGTEEKMKKPYMPEATVRLLINYNTSHKTVVRVNPRLPLEILLPAVCDKCEFNVETTVLLRDSQSKEPLDLTKSLNDYGLREVFAEDTALKDTTDYQPRAAETAVTPTEVISLPPLQDLPRKEKKHKNRGFFSLFRRRKHESHGTVSAPVSPGLSSRVGVGVNSVSVSSTNPLPAEMPKKKRAPPPPVGVSQSVPNNLSSCHVKGAQRSAESTLRSTKRRAPPPPCVNTQEEQSSHTDVRESLNTVEELNEADESHSVGLSPSSSSSPHLSQAQPSLSSRPSLTRLHQVPDPFMPSLRGKDLTDARSALARVLTSSVSKGTLVTRLKNSAAFSSFHLSSCVSVTSQCPDDRHFCAEHESVLKSDLPTEIEWEDPVQKRGLTTFTVVPPNKTIPCDSEHSMAVPDQDQVSPVPEVPPEAENNETEGTEGDPCSPGRSESRTRSLSPELPASLPPLCDLDDQNSSDTTEEQKEEAEIKSEVVPAAASDCSEGETTSDDHINSEDQREFLQSPSADMELSGSSTDEKAAEDILEEEEDVSFPPPPPPVVFKEDMEVAETEKEASTNSILPSLHLADSTLNGHSTAFGEAQNQASVGLSRFAQAVATAVRRSRLQSSEPQASSSPHGRLPSPPRSTYQYGA</sequence>
<feature type="region of interest" description="Disordered" evidence="1">
    <location>
        <begin position="249"/>
        <end position="382"/>
    </location>
</feature>
<dbReference type="InterPro" id="IPR039895">
    <property type="entry name" value="COBL-like"/>
</dbReference>
<dbReference type="RefSeq" id="XP_017282284.1">
    <property type="nucleotide sequence ID" value="XM_017426795.3"/>
</dbReference>
<dbReference type="GeneID" id="108242142"/>
<feature type="compositionally biased region" description="Low complexity" evidence="1">
    <location>
        <begin position="485"/>
        <end position="495"/>
    </location>
</feature>
<dbReference type="KEGG" id="kmr:108242142"/>
<feature type="region of interest" description="Disordered" evidence="1">
    <location>
        <begin position="469"/>
        <end position="631"/>
    </location>
</feature>
<protein>
    <submittedName>
        <fullName evidence="3">Cordon-bleu protein-like 1</fullName>
    </submittedName>
</protein>
<dbReference type="Gene3D" id="3.10.20.90">
    <property type="entry name" value="Phosphatidylinositol 3-kinase Catalytic Subunit, Chain A, domain 1"/>
    <property type="match status" value="1"/>
</dbReference>
<dbReference type="OMA" id="ERCHETT"/>
<dbReference type="Pfam" id="PF09469">
    <property type="entry name" value="Cobl"/>
    <property type="match status" value="1"/>
</dbReference>
<organism evidence="3 4">
    <name type="scientific">Kryptolebias marmoratus</name>
    <name type="common">Mangrove killifish</name>
    <name type="synonym">Rivulus marmoratus</name>
    <dbReference type="NCBI Taxonomy" id="37003"/>
    <lineage>
        <taxon>Eukaryota</taxon>
        <taxon>Metazoa</taxon>
        <taxon>Chordata</taxon>
        <taxon>Craniata</taxon>
        <taxon>Vertebrata</taxon>
        <taxon>Euteleostomi</taxon>
        <taxon>Actinopterygii</taxon>
        <taxon>Neopterygii</taxon>
        <taxon>Teleostei</taxon>
        <taxon>Neoteleostei</taxon>
        <taxon>Acanthomorphata</taxon>
        <taxon>Ovalentaria</taxon>
        <taxon>Atherinomorphae</taxon>
        <taxon>Cyprinodontiformes</taxon>
        <taxon>Rivulidae</taxon>
        <taxon>Kryptolebias</taxon>
    </lineage>
</organism>
<evidence type="ECO:0000313" key="3">
    <source>
        <dbReference type="Ensembl" id="ENSKMAP00000002345.1"/>
    </source>
</evidence>
<dbReference type="RefSeq" id="XP_017282283.1">
    <property type="nucleotide sequence ID" value="XM_017426794.3"/>
</dbReference>
<accession>A0A3Q2ZHX4</accession>
<dbReference type="Proteomes" id="UP000264800">
    <property type="component" value="Unplaced"/>
</dbReference>
<dbReference type="PANTHER" id="PTHR21557:SF2">
    <property type="entry name" value="CORDON-BLEU PROTEIN-LIKE 1"/>
    <property type="match status" value="1"/>
</dbReference>
<feature type="compositionally biased region" description="Low complexity" evidence="1">
    <location>
        <begin position="341"/>
        <end position="370"/>
    </location>
</feature>
<feature type="domain" description="Cordon-bleu ubiquitin-like" evidence="2">
    <location>
        <begin position="92"/>
        <end position="173"/>
    </location>
</feature>
<feature type="compositionally biased region" description="Acidic residues" evidence="1">
    <location>
        <begin position="540"/>
        <end position="555"/>
    </location>
</feature>
<dbReference type="Ensembl" id="ENSKMAT00000002396.1">
    <property type="protein sequence ID" value="ENSKMAP00000002345.1"/>
    <property type="gene ID" value="ENSKMAG00000001826.1"/>
</dbReference>
<dbReference type="AlphaFoldDB" id="A0A3Q2ZHX4"/>
<evidence type="ECO:0000259" key="2">
    <source>
        <dbReference type="Pfam" id="PF09469"/>
    </source>
</evidence>
<evidence type="ECO:0000313" key="4">
    <source>
        <dbReference type="Proteomes" id="UP000264800"/>
    </source>
</evidence>
<feature type="compositionally biased region" description="Low complexity" evidence="1">
    <location>
        <begin position="526"/>
        <end position="538"/>
    </location>
</feature>
<feature type="region of interest" description="Disordered" evidence="1">
    <location>
        <begin position="688"/>
        <end position="721"/>
    </location>
</feature>
<feature type="compositionally biased region" description="Polar residues" evidence="1">
    <location>
        <begin position="694"/>
        <end position="705"/>
    </location>
</feature>
<dbReference type="GO" id="GO:0003785">
    <property type="term" value="F:actin monomer binding"/>
    <property type="evidence" value="ECO:0007669"/>
    <property type="project" value="InterPro"/>
</dbReference>
<dbReference type="GeneTree" id="ENSGT00530000063608"/>
<reference evidence="3" key="1">
    <citation type="submission" date="2025-08" db="UniProtKB">
        <authorList>
            <consortium name="Ensembl"/>
        </authorList>
    </citation>
    <scope>IDENTIFICATION</scope>
</reference>
<dbReference type="InterPro" id="IPR019025">
    <property type="entry name" value="Cordon-bleu_ubiquitin_domain"/>
</dbReference>
<evidence type="ECO:0000256" key="1">
    <source>
        <dbReference type="SAM" id="MobiDB-lite"/>
    </source>
</evidence>
<name>A0A3Q2ZHX4_KRYMA</name>
<dbReference type="OrthoDB" id="8882621at2759"/>
<dbReference type="PANTHER" id="PTHR21557">
    <property type="entry name" value="CORDON-BLEU"/>
    <property type="match status" value="1"/>
</dbReference>
<feature type="compositionally biased region" description="Basic and acidic residues" evidence="1">
    <location>
        <begin position="578"/>
        <end position="589"/>
    </location>
</feature>
<proteinExistence type="predicted"/>